<sequence length="52" mass="5918">MKKRRRCPFGHAGVFIGIGRRPPRRDQLRRNRLAPYTSADSAVIQKLVGQSV</sequence>
<organism evidence="1 2">
    <name type="scientific">Burkholderia cepacia</name>
    <name type="common">Pseudomonas cepacia</name>
    <dbReference type="NCBI Taxonomy" id="292"/>
    <lineage>
        <taxon>Bacteria</taxon>
        <taxon>Pseudomonadati</taxon>
        <taxon>Pseudomonadota</taxon>
        <taxon>Betaproteobacteria</taxon>
        <taxon>Burkholderiales</taxon>
        <taxon>Burkholderiaceae</taxon>
        <taxon>Burkholderia</taxon>
        <taxon>Burkholderia cepacia complex</taxon>
    </lineage>
</organism>
<gene>
    <name evidence="1" type="ORF">DM43_5423</name>
</gene>
<dbReference type="AlphaFoldDB" id="A0AA88Z5L6"/>
<dbReference type="EMBL" id="JPGD01000004">
    <property type="protein sequence ID" value="KGC04540.1"/>
    <property type="molecule type" value="Genomic_DNA"/>
</dbReference>
<dbReference type="Proteomes" id="UP000029575">
    <property type="component" value="Unassembled WGS sequence"/>
</dbReference>
<proteinExistence type="predicted"/>
<evidence type="ECO:0000313" key="2">
    <source>
        <dbReference type="Proteomes" id="UP000029575"/>
    </source>
</evidence>
<protein>
    <submittedName>
        <fullName evidence="1">Uncharacterized protein</fullName>
    </submittedName>
</protein>
<comment type="caution">
    <text evidence="1">The sequence shown here is derived from an EMBL/GenBank/DDBJ whole genome shotgun (WGS) entry which is preliminary data.</text>
</comment>
<accession>A0AA88Z5L6</accession>
<evidence type="ECO:0000313" key="1">
    <source>
        <dbReference type="EMBL" id="KGC04540.1"/>
    </source>
</evidence>
<reference evidence="1 2" key="1">
    <citation type="submission" date="2014-06" db="EMBL/GenBank/DDBJ databases">
        <authorList>
            <person name="Bishop-Lilly K.A."/>
            <person name="Broomall S.M."/>
            <person name="Chain P.S."/>
            <person name="Chertkov O."/>
            <person name="Coyne S.R."/>
            <person name="Daligault H.E."/>
            <person name="Davenport K.W."/>
            <person name="Erkkila T."/>
            <person name="Frey K.G."/>
            <person name="Gibbons H.S."/>
            <person name="Gu W."/>
            <person name="Jaissle J."/>
            <person name="Johnson S.L."/>
            <person name="Koroleva G.I."/>
            <person name="Ladner J.T."/>
            <person name="Lo C.-C."/>
            <person name="Minogue T.D."/>
            <person name="Munk C."/>
            <person name="Palacios G.F."/>
            <person name="Redden C.L."/>
            <person name="Rosenzweig C.N."/>
            <person name="Scholz M.B."/>
            <person name="Teshima H."/>
            <person name="Xu Y."/>
        </authorList>
    </citation>
    <scope>NUCLEOTIDE SEQUENCE [LARGE SCALE GENOMIC DNA]</scope>
    <source>
        <strain evidence="1 2">DWS 37UF10B-2</strain>
    </source>
</reference>
<name>A0AA88Z5L6_BURCE</name>